<dbReference type="EMBL" id="LQZT01000009">
    <property type="protein sequence ID" value="OCW58178.1"/>
    <property type="molecule type" value="Genomic_DNA"/>
</dbReference>
<dbReference type="OrthoDB" id="9815695at2"/>
<dbReference type="STRING" id="1480615.AWJ14_01035"/>
<dbReference type="Pfam" id="PF11011">
    <property type="entry name" value="DUF2849"/>
    <property type="match status" value="1"/>
</dbReference>
<dbReference type="Proteomes" id="UP000094795">
    <property type="component" value="Unassembled WGS sequence"/>
</dbReference>
<gene>
    <name evidence="1" type="ORF">AWJ14_01035</name>
</gene>
<reference evidence="1 2" key="1">
    <citation type="submission" date="2015-12" db="EMBL/GenBank/DDBJ databases">
        <authorList>
            <person name="Shamseldin A."/>
            <person name="Moawad H."/>
            <person name="Abd El-Rahim W.M."/>
            <person name="Sadowsky M.J."/>
        </authorList>
    </citation>
    <scope>NUCLEOTIDE SEQUENCE [LARGE SCALE GENOMIC DNA]</scope>
    <source>
        <strain evidence="1 2">JC234</strain>
    </source>
</reference>
<evidence type="ECO:0000313" key="2">
    <source>
        <dbReference type="Proteomes" id="UP000094795"/>
    </source>
</evidence>
<organism evidence="1 2">
    <name type="scientific">Hoeflea olei</name>
    <dbReference type="NCBI Taxonomy" id="1480615"/>
    <lineage>
        <taxon>Bacteria</taxon>
        <taxon>Pseudomonadati</taxon>
        <taxon>Pseudomonadota</taxon>
        <taxon>Alphaproteobacteria</taxon>
        <taxon>Hyphomicrobiales</taxon>
        <taxon>Rhizobiaceae</taxon>
        <taxon>Hoeflea</taxon>
    </lineage>
</organism>
<sequence>MKTAPTKTKVLTANRLSDGIAVWLGANGEWTASLKDALLARHEDAVAALEAAGAQALADNRVVDVNVIDIEETPAGPRPYRLRERIRAAGPTIDYAPAQAGRPAQAA</sequence>
<dbReference type="AlphaFoldDB" id="A0A1C1YXF9"/>
<accession>A0A1C1YXF9</accession>
<comment type="caution">
    <text evidence="1">The sequence shown here is derived from an EMBL/GenBank/DDBJ whole genome shotgun (WGS) entry which is preliminary data.</text>
</comment>
<protein>
    <submittedName>
        <fullName evidence="1">Nitrite reductase</fullName>
    </submittedName>
</protein>
<name>A0A1C1YXF9_9HYPH</name>
<keyword evidence="2" id="KW-1185">Reference proteome</keyword>
<dbReference type="InterPro" id="IPR021270">
    <property type="entry name" value="DUF2849"/>
</dbReference>
<proteinExistence type="predicted"/>
<evidence type="ECO:0000313" key="1">
    <source>
        <dbReference type="EMBL" id="OCW58178.1"/>
    </source>
</evidence>
<dbReference type="RefSeq" id="WP_066177036.1">
    <property type="nucleotide sequence ID" value="NZ_LQZT01000009.1"/>
</dbReference>